<name>A0ABU3VHR3_9RHOB</name>
<dbReference type="Proteomes" id="UP001255416">
    <property type="component" value="Unassembled WGS sequence"/>
</dbReference>
<accession>A0ABU3VHR3</accession>
<gene>
    <name evidence="1" type="ORF">QO231_17915</name>
</gene>
<proteinExistence type="predicted"/>
<sequence>MQKLTPGEVPEVLALVQWKDEVDNPGDAFERACLRGLLAIVGGIVGRPAQVQQLNA</sequence>
<dbReference type="EMBL" id="JASMWN010000016">
    <property type="protein sequence ID" value="MDU9005712.1"/>
    <property type="molecule type" value="Genomic_DNA"/>
</dbReference>
<evidence type="ECO:0000313" key="1">
    <source>
        <dbReference type="EMBL" id="MDU9005712.1"/>
    </source>
</evidence>
<protein>
    <submittedName>
        <fullName evidence="1">Uncharacterized protein</fullName>
    </submittedName>
</protein>
<keyword evidence="2" id="KW-1185">Reference proteome</keyword>
<comment type="caution">
    <text evidence="1">The sequence shown here is derived from an EMBL/GenBank/DDBJ whole genome shotgun (WGS) entry which is preliminary data.</text>
</comment>
<dbReference type="RefSeq" id="WP_316779531.1">
    <property type="nucleotide sequence ID" value="NZ_JASMWN010000016.1"/>
</dbReference>
<evidence type="ECO:0000313" key="2">
    <source>
        <dbReference type="Proteomes" id="UP001255416"/>
    </source>
</evidence>
<organism evidence="1 2">
    <name type="scientific">Sedimentitalea todarodis</name>
    <dbReference type="NCBI Taxonomy" id="1631240"/>
    <lineage>
        <taxon>Bacteria</taxon>
        <taxon>Pseudomonadati</taxon>
        <taxon>Pseudomonadota</taxon>
        <taxon>Alphaproteobacteria</taxon>
        <taxon>Rhodobacterales</taxon>
        <taxon>Paracoccaceae</taxon>
        <taxon>Sedimentitalea</taxon>
    </lineage>
</organism>
<reference evidence="2" key="1">
    <citation type="submission" date="2023-05" db="EMBL/GenBank/DDBJ databases">
        <title>Sedimentitalea sp. nov. JM2-8.</title>
        <authorList>
            <person name="Huang J."/>
        </authorList>
    </citation>
    <scope>NUCLEOTIDE SEQUENCE [LARGE SCALE GENOMIC DNA]</scope>
    <source>
        <strain evidence="2">KHS03</strain>
    </source>
</reference>